<evidence type="ECO:0008006" key="3">
    <source>
        <dbReference type="Google" id="ProtNLM"/>
    </source>
</evidence>
<gene>
    <name evidence="1" type="ORF">CYL18_06185</name>
</gene>
<protein>
    <recommendedName>
        <fullName evidence="3">Transposase</fullName>
    </recommendedName>
</protein>
<evidence type="ECO:0000313" key="1">
    <source>
        <dbReference type="EMBL" id="PQD96184.1"/>
    </source>
</evidence>
<proteinExistence type="predicted"/>
<dbReference type="OrthoDB" id="3193769at2"/>
<dbReference type="AlphaFoldDB" id="A0A2S7N2C5"/>
<dbReference type="EMBL" id="PKOZ01000002">
    <property type="protein sequence ID" value="PQD96184.1"/>
    <property type="molecule type" value="Genomic_DNA"/>
</dbReference>
<comment type="caution">
    <text evidence="1">The sequence shown here is derived from an EMBL/GenBank/DDBJ whole genome shotgun (WGS) entry which is preliminary data.</text>
</comment>
<accession>A0A2S7N2C5</accession>
<reference evidence="1 2" key="1">
    <citation type="submission" date="2017-12" db="EMBL/GenBank/DDBJ databases">
        <title>Taxonomic description and draft genome of Pradoshia cofamensis Gen. nov., sp. nov., a thermotolerant bacillale isolated from anterior gut of earthworm Eisenia fetida.</title>
        <authorList>
            <person name="Saha T."/>
            <person name="Chakraborty R."/>
        </authorList>
    </citation>
    <scope>NUCLEOTIDE SEQUENCE [LARGE SCALE GENOMIC DNA]</scope>
    <source>
        <strain evidence="1 2">EAG3</strain>
    </source>
</reference>
<keyword evidence="2" id="KW-1185">Reference proteome</keyword>
<sequence>MAALVKERLVQALKYRFRSDPAHEARKIPYAYRTFAEKYGHYAKKFKLTMPLRRKPGEIMEVDWAGSTLAIQDRSTGEELPAYVFIAALPYSQMI</sequence>
<organism evidence="1 2">
    <name type="scientific">Pradoshia eiseniae</name>
    <dbReference type="NCBI Taxonomy" id="2064768"/>
    <lineage>
        <taxon>Bacteria</taxon>
        <taxon>Bacillati</taxon>
        <taxon>Bacillota</taxon>
        <taxon>Bacilli</taxon>
        <taxon>Bacillales</taxon>
        <taxon>Bacillaceae</taxon>
        <taxon>Pradoshia</taxon>
    </lineage>
</organism>
<dbReference type="RefSeq" id="WP_104848611.1">
    <property type="nucleotide sequence ID" value="NZ_PKOZ01000002.1"/>
</dbReference>
<name>A0A2S7N2C5_9BACI</name>
<dbReference type="Proteomes" id="UP000239663">
    <property type="component" value="Unassembled WGS sequence"/>
</dbReference>
<evidence type="ECO:0000313" key="2">
    <source>
        <dbReference type="Proteomes" id="UP000239663"/>
    </source>
</evidence>